<keyword evidence="5" id="KW-0851">Voltage-gated channel</keyword>
<keyword evidence="2" id="KW-0813">Transport</keyword>
<keyword evidence="6 11" id="KW-1133">Transmembrane helix</keyword>
<evidence type="ECO:0000256" key="3">
    <source>
        <dbReference type="ARBA" id="ARBA00022475"/>
    </source>
</evidence>
<evidence type="ECO:0000256" key="11">
    <source>
        <dbReference type="SAM" id="Phobius"/>
    </source>
</evidence>
<dbReference type="GO" id="GO:0005886">
    <property type="term" value="C:plasma membrane"/>
    <property type="evidence" value="ECO:0007669"/>
    <property type="project" value="UniProtKB-SubCell"/>
</dbReference>
<feature type="compositionally biased region" description="Basic and acidic residues" evidence="10">
    <location>
        <begin position="87"/>
        <end position="110"/>
    </location>
</feature>
<evidence type="ECO:0000313" key="12">
    <source>
        <dbReference type="EMBL" id="KAH7646203.1"/>
    </source>
</evidence>
<feature type="transmembrane region" description="Helical" evidence="11">
    <location>
        <begin position="283"/>
        <end position="307"/>
    </location>
</feature>
<sequence length="462" mass="53297">MTGHSVRFDKNTAGDGPTHGSTGRLSNRRIRRPPYPSQQSLQRLNRYGSRTTSMYRLNHLSPQQKQSIGKSYTSLVHKKHQQQQYEKLTKKQPDDVPIDMEKKESPEPPKRGLYTNKHIASAHRLLSDIPDDEPSFKAKLRSVMNTYNFQILMVVLIILDCVMVLGEMIIELRLFQNEDCPHGHQEAAKQVANAIVSSTIGPLLQSTTVQPIVEHGGHESNVSGHGHEPGHGISAHDRHLSDCEHSAHLLHNVENVFHLTSIFILFLFNVELLVRLYSEGYKYFLHLEIALDALIVMVSFGLDIVFLDHKMKKYLYLLIILRVWRVLRVVHAIITAIRAPHERQIEKLKKKKKMLQRDLAKAYFYSNVLEEEIQNLREYIDSFEIIEEYDDDDLDGSRGYIEKIPVYLRSVQSEQGIRFQSAIENARNDVNNNKTKDKKHDDNDNDDDDDDSDDYNKTNKTK</sequence>
<comment type="subcellular location">
    <subcellularLocation>
        <location evidence="1">Cell membrane</location>
        <topology evidence="1">Multi-pass membrane protein</topology>
    </subcellularLocation>
</comment>
<dbReference type="AlphaFoldDB" id="A0A9D4P8U8"/>
<dbReference type="InterPro" id="IPR027359">
    <property type="entry name" value="Volt_channel_dom_sf"/>
</dbReference>
<feature type="compositionally biased region" description="Polar residues" evidence="10">
    <location>
        <begin position="58"/>
        <end position="74"/>
    </location>
</feature>
<reference evidence="12" key="1">
    <citation type="submission" date="2020-06" db="EMBL/GenBank/DDBJ databases">
        <authorList>
            <person name="Ji K."/>
            <person name="Li J."/>
        </authorList>
    </citation>
    <scope>NUCLEOTIDE SEQUENCE</scope>
    <source>
        <strain evidence="12">JKM2019</strain>
        <tissue evidence="12">Whole body</tissue>
    </source>
</reference>
<evidence type="ECO:0008006" key="13">
    <source>
        <dbReference type="Google" id="ProtNLM"/>
    </source>
</evidence>
<dbReference type="PANTHER" id="PTHR46480">
    <property type="entry name" value="F20B24.22"/>
    <property type="match status" value="1"/>
</dbReference>
<evidence type="ECO:0000256" key="1">
    <source>
        <dbReference type="ARBA" id="ARBA00004651"/>
    </source>
</evidence>
<dbReference type="GO" id="GO:0034702">
    <property type="term" value="C:monoatomic ion channel complex"/>
    <property type="evidence" value="ECO:0007669"/>
    <property type="project" value="UniProtKB-KW"/>
</dbReference>
<accession>A0A9D4P8U8</accession>
<evidence type="ECO:0000256" key="4">
    <source>
        <dbReference type="ARBA" id="ARBA00022692"/>
    </source>
</evidence>
<dbReference type="Gene3D" id="1.20.120.350">
    <property type="entry name" value="Voltage-gated potassium channels. Chain C"/>
    <property type="match status" value="1"/>
</dbReference>
<evidence type="ECO:0000256" key="9">
    <source>
        <dbReference type="ARBA" id="ARBA00023303"/>
    </source>
</evidence>
<feature type="region of interest" description="Disordered" evidence="10">
    <location>
        <begin position="422"/>
        <end position="462"/>
    </location>
</feature>
<evidence type="ECO:0000256" key="5">
    <source>
        <dbReference type="ARBA" id="ARBA00022882"/>
    </source>
</evidence>
<reference evidence="12" key="2">
    <citation type="journal article" date="2021" name="World Allergy Organ. J.">
        <title>Chromosome-level assembly of Dermatophagoides farinae genome and transcriptome reveals two novel allergens Der f 37 and Der f 39.</title>
        <authorList>
            <person name="Chen J."/>
            <person name="Cai Z."/>
            <person name="Fan D."/>
            <person name="Hu J."/>
            <person name="Hou Y."/>
            <person name="He Y."/>
            <person name="Zhang Z."/>
            <person name="Zhao Z."/>
            <person name="Gao P."/>
            <person name="Hu W."/>
            <person name="Sun J."/>
            <person name="Li J."/>
            <person name="Ji K."/>
        </authorList>
    </citation>
    <scope>NUCLEOTIDE SEQUENCE</scope>
    <source>
        <strain evidence="12">JKM2019</strain>
    </source>
</reference>
<keyword evidence="8 11" id="KW-0472">Membrane</keyword>
<feature type="region of interest" description="Disordered" evidence="10">
    <location>
        <begin position="1"/>
        <end position="44"/>
    </location>
</feature>
<evidence type="ECO:0000256" key="7">
    <source>
        <dbReference type="ARBA" id="ARBA00023065"/>
    </source>
</evidence>
<gene>
    <name evidence="12" type="ORF">HUG17_1741</name>
</gene>
<name>A0A9D4P8U8_DERFA</name>
<dbReference type="SUPFAM" id="SSF81324">
    <property type="entry name" value="Voltage-gated potassium channels"/>
    <property type="match status" value="1"/>
</dbReference>
<dbReference type="Proteomes" id="UP000828236">
    <property type="component" value="Unassembled WGS sequence"/>
</dbReference>
<keyword evidence="7" id="KW-0406">Ion transport</keyword>
<evidence type="ECO:0000256" key="8">
    <source>
        <dbReference type="ARBA" id="ARBA00023136"/>
    </source>
</evidence>
<dbReference type="GO" id="GO:0030171">
    <property type="term" value="F:voltage-gated proton channel activity"/>
    <property type="evidence" value="ECO:0007669"/>
    <property type="project" value="InterPro"/>
</dbReference>
<keyword evidence="4 11" id="KW-0812">Transmembrane</keyword>
<feature type="compositionally biased region" description="Acidic residues" evidence="10">
    <location>
        <begin position="443"/>
        <end position="453"/>
    </location>
</feature>
<keyword evidence="9" id="KW-0407">Ion channel</keyword>
<protein>
    <recommendedName>
        <fullName evidence="13">Hydrogen voltage-gated channel 1</fullName>
    </recommendedName>
</protein>
<dbReference type="EMBL" id="SDOV01000001">
    <property type="protein sequence ID" value="KAH7646203.1"/>
    <property type="molecule type" value="Genomic_DNA"/>
</dbReference>
<comment type="caution">
    <text evidence="12">The sequence shown here is derived from an EMBL/GenBank/DDBJ whole genome shotgun (WGS) entry which is preliminary data.</text>
</comment>
<feature type="transmembrane region" description="Helical" evidence="11">
    <location>
        <begin position="147"/>
        <end position="166"/>
    </location>
</feature>
<dbReference type="PANTHER" id="PTHR46480:SF1">
    <property type="entry name" value="VOLTAGE-GATED HYDROGEN CHANNEL 1"/>
    <property type="match status" value="1"/>
</dbReference>
<feature type="compositionally biased region" description="Basic and acidic residues" evidence="10">
    <location>
        <begin position="1"/>
        <end position="12"/>
    </location>
</feature>
<proteinExistence type="predicted"/>
<dbReference type="InterPro" id="IPR031846">
    <property type="entry name" value="Hvcn1"/>
</dbReference>
<feature type="transmembrane region" description="Helical" evidence="11">
    <location>
        <begin position="256"/>
        <end position="277"/>
    </location>
</feature>
<evidence type="ECO:0000256" key="10">
    <source>
        <dbReference type="SAM" id="MobiDB-lite"/>
    </source>
</evidence>
<organism evidence="12">
    <name type="scientific">Dermatophagoides farinae</name>
    <name type="common">American house dust mite</name>
    <dbReference type="NCBI Taxonomy" id="6954"/>
    <lineage>
        <taxon>Eukaryota</taxon>
        <taxon>Metazoa</taxon>
        <taxon>Ecdysozoa</taxon>
        <taxon>Arthropoda</taxon>
        <taxon>Chelicerata</taxon>
        <taxon>Arachnida</taxon>
        <taxon>Acari</taxon>
        <taxon>Acariformes</taxon>
        <taxon>Sarcoptiformes</taxon>
        <taxon>Astigmata</taxon>
        <taxon>Psoroptidia</taxon>
        <taxon>Analgoidea</taxon>
        <taxon>Pyroglyphidae</taxon>
        <taxon>Dermatophagoidinae</taxon>
        <taxon>Dermatophagoides</taxon>
    </lineage>
</organism>
<evidence type="ECO:0000256" key="2">
    <source>
        <dbReference type="ARBA" id="ARBA00022448"/>
    </source>
</evidence>
<keyword evidence="3" id="KW-1003">Cell membrane</keyword>
<evidence type="ECO:0000256" key="6">
    <source>
        <dbReference type="ARBA" id="ARBA00022989"/>
    </source>
</evidence>
<feature type="region of interest" description="Disordered" evidence="10">
    <location>
        <begin position="58"/>
        <end position="113"/>
    </location>
</feature>